<name>A0A254TDB1_9BURK</name>
<dbReference type="InterPro" id="IPR051398">
    <property type="entry name" value="Polysacch_Deacetylase"/>
</dbReference>
<accession>A0A254TDB1</accession>
<dbReference type="GO" id="GO:0016810">
    <property type="term" value="F:hydrolase activity, acting on carbon-nitrogen (but not peptide) bonds"/>
    <property type="evidence" value="ECO:0007669"/>
    <property type="project" value="InterPro"/>
</dbReference>
<evidence type="ECO:0000256" key="1">
    <source>
        <dbReference type="ARBA" id="ARBA00004613"/>
    </source>
</evidence>
<dbReference type="AlphaFoldDB" id="A0A254TDB1"/>
<comment type="caution">
    <text evidence="4">The sequence shown here is derived from an EMBL/GenBank/DDBJ whole genome shotgun (WGS) entry which is preliminary data.</text>
</comment>
<dbReference type="Proteomes" id="UP000197535">
    <property type="component" value="Unassembled WGS sequence"/>
</dbReference>
<dbReference type="InterPro" id="IPR011330">
    <property type="entry name" value="Glyco_hydro/deAcase_b/a-brl"/>
</dbReference>
<protein>
    <recommendedName>
        <fullName evidence="3">NodB homology domain-containing protein</fullName>
    </recommendedName>
</protein>
<dbReference type="RefSeq" id="WP_206047140.1">
    <property type="nucleotide sequence ID" value="NZ_LSTO01000001.1"/>
</dbReference>
<gene>
    <name evidence="4" type="ORF">AYR66_15195</name>
</gene>
<dbReference type="GO" id="GO:0005576">
    <property type="term" value="C:extracellular region"/>
    <property type="evidence" value="ECO:0007669"/>
    <property type="project" value="UniProtKB-SubCell"/>
</dbReference>
<proteinExistence type="predicted"/>
<evidence type="ECO:0000313" key="5">
    <source>
        <dbReference type="Proteomes" id="UP000197535"/>
    </source>
</evidence>
<organism evidence="4 5">
    <name type="scientific">Noviherbaspirillum denitrificans</name>
    <dbReference type="NCBI Taxonomy" id="1968433"/>
    <lineage>
        <taxon>Bacteria</taxon>
        <taxon>Pseudomonadati</taxon>
        <taxon>Pseudomonadota</taxon>
        <taxon>Betaproteobacteria</taxon>
        <taxon>Burkholderiales</taxon>
        <taxon>Oxalobacteraceae</taxon>
        <taxon>Noviherbaspirillum</taxon>
    </lineage>
</organism>
<dbReference type="EMBL" id="LSTO01000001">
    <property type="protein sequence ID" value="OWW20630.1"/>
    <property type="molecule type" value="Genomic_DNA"/>
</dbReference>
<keyword evidence="2" id="KW-0732">Signal</keyword>
<dbReference type="Pfam" id="PF01522">
    <property type="entry name" value="Polysacc_deac_1"/>
    <property type="match status" value="1"/>
</dbReference>
<feature type="domain" description="NodB homology" evidence="3">
    <location>
        <begin position="10"/>
        <end position="127"/>
    </location>
</feature>
<evidence type="ECO:0000256" key="2">
    <source>
        <dbReference type="ARBA" id="ARBA00022729"/>
    </source>
</evidence>
<dbReference type="PANTHER" id="PTHR34216">
    <property type="match status" value="1"/>
</dbReference>
<keyword evidence="5" id="KW-1185">Reference proteome</keyword>
<dbReference type="SUPFAM" id="SSF88713">
    <property type="entry name" value="Glycoside hydrolase/deacetylase"/>
    <property type="match status" value="1"/>
</dbReference>
<evidence type="ECO:0000313" key="4">
    <source>
        <dbReference type="EMBL" id="OWW20630.1"/>
    </source>
</evidence>
<dbReference type="PANTHER" id="PTHR34216:SF3">
    <property type="entry name" value="POLY-BETA-1,6-N-ACETYL-D-GLUCOSAMINE N-DEACETYLASE"/>
    <property type="match status" value="1"/>
</dbReference>
<dbReference type="GO" id="GO:0005975">
    <property type="term" value="P:carbohydrate metabolic process"/>
    <property type="evidence" value="ECO:0007669"/>
    <property type="project" value="InterPro"/>
</dbReference>
<dbReference type="InterPro" id="IPR002509">
    <property type="entry name" value="NODB_dom"/>
</dbReference>
<dbReference type="Gene3D" id="3.20.20.370">
    <property type="entry name" value="Glycoside hydrolase/deacetylase"/>
    <property type="match status" value="1"/>
</dbReference>
<comment type="subcellular location">
    <subcellularLocation>
        <location evidence="1">Secreted</location>
    </subcellularLocation>
</comment>
<sequence>MTRYKGDKSAAASYTFDDGYPSSTTVAGIFESFGYRATFFIIPGAIGDTEWGTWKDLAARGHEIGNHSMTHTIDMGDPSVSDATLQTEINAAQDRIAQNLGIKPLSFAFPWHSYTARALSVAESRHYSVRKMSNGESNYQFAFFDQDHDASLSAALSTVNDQLRFVVDNGGWFVAGGHGVDGDGWSPVTSQFLRDHLTFAGQFSSRLWIDTYLNVARYRLCRPQVSVTATASSSTQATVSVGGSFNGELCTAPLTVSLPVKEAWSGNVAARYSDGSAVPVTRTSGKLYLDIRPGRTATVEISP</sequence>
<dbReference type="PROSITE" id="PS51677">
    <property type="entry name" value="NODB"/>
    <property type="match status" value="1"/>
</dbReference>
<evidence type="ECO:0000259" key="3">
    <source>
        <dbReference type="PROSITE" id="PS51677"/>
    </source>
</evidence>
<reference evidence="4 5" key="1">
    <citation type="submission" date="2016-02" db="EMBL/GenBank/DDBJ databases">
        <authorList>
            <person name="Wen L."/>
            <person name="He K."/>
            <person name="Yang H."/>
        </authorList>
    </citation>
    <scope>NUCLEOTIDE SEQUENCE [LARGE SCALE GENOMIC DNA]</scope>
    <source>
        <strain evidence="4 5">TSA40</strain>
    </source>
</reference>